<protein>
    <recommendedName>
        <fullName evidence="4">Acyltransferase 3 domain-containing protein</fullName>
    </recommendedName>
</protein>
<keyword evidence="1" id="KW-1133">Transmembrane helix</keyword>
<keyword evidence="1" id="KW-0812">Transmembrane</keyword>
<dbReference type="AlphaFoldDB" id="A0A813KJM9"/>
<reference evidence="2" key="1">
    <citation type="submission" date="2021-02" db="EMBL/GenBank/DDBJ databases">
        <authorList>
            <person name="Dougan E. K."/>
            <person name="Rhodes N."/>
            <person name="Thang M."/>
            <person name="Chan C."/>
        </authorList>
    </citation>
    <scope>NUCLEOTIDE SEQUENCE</scope>
</reference>
<dbReference type="Proteomes" id="UP000626109">
    <property type="component" value="Unassembled WGS sequence"/>
</dbReference>
<gene>
    <name evidence="2" type="ORF">PGLA2088_LOCUS33163</name>
</gene>
<feature type="transmembrane region" description="Helical" evidence="1">
    <location>
        <begin position="278"/>
        <end position="297"/>
    </location>
</feature>
<organism evidence="2 3">
    <name type="scientific">Polarella glacialis</name>
    <name type="common">Dinoflagellate</name>
    <dbReference type="NCBI Taxonomy" id="89957"/>
    <lineage>
        <taxon>Eukaryota</taxon>
        <taxon>Sar</taxon>
        <taxon>Alveolata</taxon>
        <taxon>Dinophyceae</taxon>
        <taxon>Suessiales</taxon>
        <taxon>Suessiaceae</taxon>
        <taxon>Polarella</taxon>
    </lineage>
</organism>
<comment type="caution">
    <text evidence="2">The sequence shown here is derived from an EMBL/GenBank/DDBJ whole genome shotgun (WGS) entry which is preliminary data.</text>
</comment>
<feature type="transmembrane region" description="Helical" evidence="1">
    <location>
        <begin position="362"/>
        <end position="381"/>
    </location>
</feature>
<evidence type="ECO:0000313" key="3">
    <source>
        <dbReference type="Proteomes" id="UP000626109"/>
    </source>
</evidence>
<dbReference type="EMBL" id="CAJNNW010030779">
    <property type="protein sequence ID" value="CAE8704432.1"/>
    <property type="molecule type" value="Genomic_DNA"/>
</dbReference>
<evidence type="ECO:0008006" key="4">
    <source>
        <dbReference type="Google" id="ProtNLM"/>
    </source>
</evidence>
<sequence length="426" mass="48479">MVFPSCWVGEWTEARCNAMLDNAKFLAMVLVLFDHLASLPGIQLPPGRAVSKAVRFHMPLMVLLSGCHSLKALTNDRLSRIVVFTVAPLVIFKFVLEPSLDLLTTTVLKGNGAGVNHLDLGALYNDPLSVLLMTKNWDEAWYLRCLICWRFIAPLIACFFLRCGSVVALAIGVSSAYMQYPAFDKLVWTHTAALLPFFWFGSLFGQQLFSRPIPLWPATRLAIGWVAFLGYICFWILFEDQADVLLRAVELFPNNWQSMRPLLTRECPADFLFLWARYLGFLMLRGTTAILFLVNCVPRSQMPFTRLGSFTIYPYLLHRCVLDFVQRTVLVGGKAECPGWIWNWACGDSERHHPSLELRLQWCMQSAVSLLLAFALAYLLASWPFRVLFEWACRPKWLKRFFRPSLPEAEPAALQAKAELSKVKAL</sequence>
<feature type="transmembrane region" description="Helical" evidence="1">
    <location>
        <begin position="186"/>
        <end position="209"/>
    </location>
</feature>
<proteinExistence type="predicted"/>
<feature type="transmembrane region" description="Helical" evidence="1">
    <location>
        <begin position="151"/>
        <end position="174"/>
    </location>
</feature>
<accession>A0A813KJM9</accession>
<keyword evidence="1" id="KW-0472">Membrane</keyword>
<evidence type="ECO:0000313" key="2">
    <source>
        <dbReference type="EMBL" id="CAE8704432.1"/>
    </source>
</evidence>
<feature type="transmembrane region" description="Helical" evidence="1">
    <location>
        <begin position="221"/>
        <end position="238"/>
    </location>
</feature>
<name>A0A813KJM9_POLGL</name>
<evidence type="ECO:0000256" key="1">
    <source>
        <dbReference type="SAM" id="Phobius"/>
    </source>
</evidence>